<name>A0A2P1QPE0_9LEPT</name>
<accession>A0A2P1QPE0</accession>
<reference evidence="2 3" key="1">
    <citation type="journal article" date="2015" name="Genome Announc.">
        <title>Draft Genome Sequences of Leptospira santarosai Strains U160, U164, and U233, Isolated from Asymptomatic Cattle.</title>
        <authorList>
            <person name="Kremer F.S."/>
            <person name="Eslabao M.R."/>
            <person name="Provisor M."/>
            <person name="Woloski R.D."/>
            <person name="Ramires O.V."/>
            <person name="Moreno L.Z."/>
            <person name="Moreno A.M."/>
            <person name="Hamond C."/>
            <person name="Lilenbaum W."/>
            <person name="Dellagostin O.A."/>
        </authorList>
    </citation>
    <scope>NUCLEOTIDE SEQUENCE [LARGE SCALE GENOMIC DNA]</scope>
    <source>
        <strain evidence="2 3">U160</strain>
    </source>
</reference>
<dbReference type="AlphaFoldDB" id="A0A2P1QPE0"/>
<feature type="region of interest" description="Disordered" evidence="1">
    <location>
        <begin position="37"/>
        <end position="68"/>
    </location>
</feature>
<protein>
    <submittedName>
        <fullName evidence="2">Uncharacterized protein</fullName>
    </submittedName>
</protein>
<dbReference type="EMBL" id="CP027843">
    <property type="protein sequence ID" value="AVQ10780.1"/>
    <property type="molecule type" value="Genomic_DNA"/>
</dbReference>
<organism evidence="2 3">
    <name type="scientific">Leptospira santarosai</name>
    <dbReference type="NCBI Taxonomy" id="28183"/>
    <lineage>
        <taxon>Bacteria</taxon>
        <taxon>Pseudomonadati</taxon>
        <taxon>Spirochaetota</taxon>
        <taxon>Spirochaetia</taxon>
        <taxon>Leptospirales</taxon>
        <taxon>Leptospiraceae</taxon>
        <taxon>Leptospira</taxon>
    </lineage>
</organism>
<evidence type="ECO:0000313" key="2">
    <source>
        <dbReference type="EMBL" id="AVQ10780.1"/>
    </source>
</evidence>
<evidence type="ECO:0000256" key="1">
    <source>
        <dbReference type="SAM" id="MobiDB-lite"/>
    </source>
</evidence>
<gene>
    <name evidence="2" type="ORF">XB16_0433</name>
</gene>
<sequence length="109" mass="12418">MRHILISIKNGASLLSAFLIYFPDRWDSILKISKAPKHTSAALRSLDDDGSLGRKRRTPNQTQTKPGIDFNLCRKRGGLFLDARLHWLKTESPEEGIKRAEKNLLTTFK</sequence>
<proteinExistence type="predicted"/>
<dbReference type="Proteomes" id="UP000033961">
    <property type="component" value="Chromosome I"/>
</dbReference>
<evidence type="ECO:0000313" key="3">
    <source>
        <dbReference type="Proteomes" id="UP000033961"/>
    </source>
</evidence>